<feature type="transmembrane region" description="Helical" evidence="6">
    <location>
        <begin position="103"/>
        <end position="125"/>
    </location>
</feature>
<dbReference type="EMBL" id="CP000697">
    <property type="protein sequence ID" value="ABQ30068.1"/>
    <property type="molecule type" value="Genomic_DNA"/>
</dbReference>
<keyword evidence="2" id="KW-1003">Cell membrane</keyword>
<dbReference type="HOGENOM" id="CLU_053359_6_1_5"/>
<organism evidence="8 9">
    <name type="scientific">Acidiphilium cryptum (strain JF-5)</name>
    <dbReference type="NCBI Taxonomy" id="349163"/>
    <lineage>
        <taxon>Bacteria</taxon>
        <taxon>Pseudomonadati</taxon>
        <taxon>Pseudomonadota</taxon>
        <taxon>Alphaproteobacteria</taxon>
        <taxon>Acetobacterales</taxon>
        <taxon>Acidocellaceae</taxon>
        <taxon>Acidiphilium</taxon>
    </lineage>
</organism>
<evidence type="ECO:0000313" key="9">
    <source>
        <dbReference type="Proteomes" id="UP000000245"/>
    </source>
</evidence>
<dbReference type="Pfam" id="PF02656">
    <property type="entry name" value="DUF202"/>
    <property type="match status" value="1"/>
</dbReference>
<dbReference type="InterPro" id="IPR052053">
    <property type="entry name" value="IM_YidH-like"/>
</dbReference>
<evidence type="ECO:0000256" key="1">
    <source>
        <dbReference type="ARBA" id="ARBA00004651"/>
    </source>
</evidence>
<protein>
    <recommendedName>
        <fullName evidence="7">DUF202 domain-containing protein</fullName>
    </recommendedName>
</protein>
<accession>A5FWT6</accession>
<dbReference type="PANTHER" id="PTHR34187">
    <property type="entry name" value="FGR18P"/>
    <property type="match status" value="1"/>
</dbReference>
<proteinExistence type="predicted"/>
<evidence type="ECO:0000256" key="2">
    <source>
        <dbReference type="ARBA" id="ARBA00022475"/>
    </source>
</evidence>
<dbReference type="AlphaFoldDB" id="A5FWT6"/>
<feature type="transmembrane region" description="Helical" evidence="6">
    <location>
        <begin position="61"/>
        <end position="82"/>
    </location>
</feature>
<evidence type="ECO:0000313" key="8">
    <source>
        <dbReference type="EMBL" id="ABQ30068.1"/>
    </source>
</evidence>
<feature type="domain" description="DUF202" evidence="7">
    <location>
        <begin position="8"/>
        <end position="86"/>
    </location>
</feature>
<evidence type="ECO:0000256" key="5">
    <source>
        <dbReference type="ARBA" id="ARBA00023136"/>
    </source>
</evidence>
<dbReference type="InterPro" id="IPR003807">
    <property type="entry name" value="DUF202"/>
</dbReference>
<keyword evidence="3 6" id="KW-0812">Transmembrane</keyword>
<keyword evidence="4 6" id="KW-1133">Transmembrane helix</keyword>
<reference evidence="8 9" key="1">
    <citation type="submission" date="2007-05" db="EMBL/GenBank/DDBJ databases">
        <title>Complete sequence of chromosome of Acidiphilium cryptum JF-5.</title>
        <authorList>
            <consortium name="US DOE Joint Genome Institute"/>
            <person name="Copeland A."/>
            <person name="Lucas S."/>
            <person name="Lapidus A."/>
            <person name="Barry K."/>
            <person name="Detter J.C."/>
            <person name="Glavina del Rio T."/>
            <person name="Hammon N."/>
            <person name="Israni S."/>
            <person name="Dalin E."/>
            <person name="Tice H."/>
            <person name="Pitluck S."/>
            <person name="Sims D."/>
            <person name="Brettin T."/>
            <person name="Bruce D."/>
            <person name="Han C."/>
            <person name="Schmutz J."/>
            <person name="Larimer F."/>
            <person name="Land M."/>
            <person name="Hauser L."/>
            <person name="Kyrpides N."/>
            <person name="Kim E."/>
            <person name="Magnuson T."/>
            <person name="Richardson P."/>
        </authorList>
    </citation>
    <scope>NUCLEOTIDE SEQUENCE [LARGE SCALE GENOMIC DNA]</scope>
    <source>
        <strain evidence="8 9">JF-5</strain>
    </source>
</reference>
<keyword evidence="9" id="KW-1185">Reference proteome</keyword>
<keyword evidence="5 6" id="KW-0472">Membrane</keyword>
<sequence>MTVPRFSDHAANERTFLAWVRTAIAVMAFGFLVERFNLFLQVAGQSLGRKFTVSGTLASDAVGIALIVAGAMMVAAAMLRFVGNRRAIIDEDARAPESDRLDLALAGMIVALGVGLAVYLAATILHGTG</sequence>
<dbReference type="GO" id="GO:0005886">
    <property type="term" value="C:plasma membrane"/>
    <property type="evidence" value="ECO:0007669"/>
    <property type="project" value="UniProtKB-SubCell"/>
</dbReference>
<dbReference type="KEGG" id="acr:Acry_0849"/>
<dbReference type="RefSeq" id="WP_007422858.1">
    <property type="nucleotide sequence ID" value="NC_009484.1"/>
</dbReference>
<dbReference type="STRING" id="349163.Acry_0849"/>
<feature type="transmembrane region" description="Helical" evidence="6">
    <location>
        <begin position="16"/>
        <end position="33"/>
    </location>
</feature>
<gene>
    <name evidence="8" type="ordered locus">Acry_0849</name>
</gene>
<comment type="subcellular location">
    <subcellularLocation>
        <location evidence="1">Cell membrane</location>
        <topology evidence="1">Multi-pass membrane protein</topology>
    </subcellularLocation>
</comment>
<dbReference type="eggNOG" id="COG2149">
    <property type="taxonomic scope" value="Bacteria"/>
</dbReference>
<evidence type="ECO:0000256" key="3">
    <source>
        <dbReference type="ARBA" id="ARBA00022692"/>
    </source>
</evidence>
<dbReference type="PANTHER" id="PTHR34187:SF2">
    <property type="entry name" value="DUF202 DOMAIN-CONTAINING PROTEIN"/>
    <property type="match status" value="1"/>
</dbReference>
<name>A5FWT6_ACICJ</name>
<dbReference type="Proteomes" id="UP000000245">
    <property type="component" value="Chromosome"/>
</dbReference>
<evidence type="ECO:0000256" key="4">
    <source>
        <dbReference type="ARBA" id="ARBA00022989"/>
    </source>
</evidence>
<evidence type="ECO:0000256" key="6">
    <source>
        <dbReference type="SAM" id="Phobius"/>
    </source>
</evidence>
<evidence type="ECO:0000259" key="7">
    <source>
        <dbReference type="Pfam" id="PF02656"/>
    </source>
</evidence>